<organism evidence="1 2">
    <name type="scientific">Amycolatopsis suaedae</name>
    <dbReference type="NCBI Taxonomy" id="2510978"/>
    <lineage>
        <taxon>Bacteria</taxon>
        <taxon>Bacillati</taxon>
        <taxon>Actinomycetota</taxon>
        <taxon>Actinomycetes</taxon>
        <taxon>Pseudonocardiales</taxon>
        <taxon>Pseudonocardiaceae</taxon>
        <taxon>Amycolatopsis</taxon>
    </lineage>
</organism>
<dbReference type="Proteomes" id="UP000292003">
    <property type="component" value="Unassembled WGS sequence"/>
</dbReference>
<sequence>MVVESTVPPPELTGEFVRVAHRIVWCTLATVDRRGRPRSRVVHPYWEVSGDEVVGWVFTRPTPLKVAHLDHSPFASCSYWDPGHETAVAECAATFAGDEGSRRRVWDLFETAAPPLGFDPRMLGSADHRDERITVLALRPWRLKVGERAWRRSAGT</sequence>
<dbReference type="EMBL" id="SFCC01000009">
    <property type="protein sequence ID" value="RZQ62435.1"/>
    <property type="molecule type" value="Genomic_DNA"/>
</dbReference>
<protein>
    <submittedName>
        <fullName evidence="1">Pyridoxamine 5'-phosphate oxidase</fullName>
    </submittedName>
</protein>
<dbReference type="Gene3D" id="2.30.110.10">
    <property type="entry name" value="Electron Transport, Fmn-binding Protein, Chain A"/>
    <property type="match status" value="1"/>
</dbReference>
<dbReference type="SUPFAM" id="SSF50475">
    <property type="entry name" value="FMN-binding split barrel"/>
    <property type="match status" value="1"/>
</dbReference>
<evidence type="ECO:0000313" key="2">
    <source>
        <dbReference type="Proteomes" id="UP000292003"/>
    </source>
</evidence>
<name>A0A4V2ELR0_9PSEU</name>
<gene>
    <name evidence="1" type="ORF">EWH70_19445</name>
</gene>
<dbReference type="InterPro" id="IPR012349">
    <property type="entry name" value="Split_barrel_FMN-bd"/>
</dbReference>
<reference evidence="1 2" key="1">
    <citation type="submission" date="2019-02" db="EMBL/GenBank/DDBJ databases">
        <title>Draft genome sequence of Amycolatopsis sp. 8-3EHSu isolated from roots of Suaeda maritima.</title>
        <authorList>
            <person name="Duangmal K."/>
            <person name="Chantavorakit T."/>
        </authorList>
    </citation>
    <scope>NUCLEOTIDE SEQUENCE [LARGE SCALE GENOMIC DNA]</scope>
    <source>
        <strain evidence="1 2">8-3EHSu</strain>
    </source>
</reference>
<accession>A0A4V2ELR0</accession>
<comment type="caution">
    <text evidence="1">The sequence shown here is derived from an EMBL/GenBank/DDBJ whole genome shotgun (WGS) entry which is preliminary data.</text>
</comment>
<proteinExistence type="predicted"/>
<keyword evidence="2" id="KW-1185">Reference proteome</keyword>
<dbReference type="OrthoDB" id="3382273at2"/>
<dbReference type="RefSeq" id="WP_130476862.1">
    <property type="nucleotide sequence ID" value="NZ_SFCC01000009.1"/>
</dbReference>
<evidence type="ECO:0000313" key="1">
    <source>
        <dbReference type="EMBL" id="RZQ62435.1"/>
    </source>
</evidence>
<dbReference type="AlphaFoldDB" id="A0A4V2ELR0"/>